<comment type="caution">
    <text evidence="1">The sequence shown here is derived from an EMBL/GenBank/DDBJ whole genome shotgun (WGS) entry which is preliminary data.</text>
</comment>
<feature type="non-terminal residue" evidence="1">
    <location>
        <position position="1"/>
    </location>
</feature>
<dbReference type="AlphaFoldDB" id="A0A0F9D5D8"/>
<dbReference type="EMBL" id="LAZR01030378">
    <property type="protein sequence ID" value="KKL56784.1"/>
    <property type="molecule type" value="Genomic_DNA"/>
</dbReference>
<organism evidence="1">
    <name type="scientific">marine sediment metagenome</name>
    <dbReference type="NCBI Taxonomy" id="412755"/>
    <lineage>
        <taxon>unclassified sequences</taxon>
        <taxon>metagenomes</taxon>
        <taxon>ecological metagenomes</taxon>
    </lineage>
</organism>
<reference evidence="1" key="1">
    <citation type="journal article" date="2015" name="Nature">
        <title>Complex archaea that bridge the gap between prokaryotes and eukaryotes.</title>
        <authorList>
            <person name="Spang A."/>
            <person name="Saw J.H."/>
            <person name="Jorgensen S.L."/>
            <person name="Zaremba-Niedzwiedzka K."/>
            <person name="Martijn J."/>
            <person name="Lind A.E."/>
            <person name="van Eijk R."/>
            <person name="Schleper C."/>
            <person name="Guy L."/>
            <person name="Ettema T.J."/>
        </authorList>
    </citation>
    <scope>NUCLEOTIDE SEQUENCE</scope>
</reference>
<gene>
    <name evidence="1" type="ORF">LCGC14_2241980</name>
</gene>
<sequence length="63" mass="7260">TQHEFERGSRVRFYITKYYNGIFTGIVRRCVKGSDDKFHVGLEVPFNSGCNLNKYAVIQNKGT</sequence>
<accession>A0A0F9D5D8</accession>
<protein>
    <submittedName>
        <fullName evidence="1">Uncharacterized protein</fullName>
    </submittedName>
</protein>
<proteinExistence type="predicted"/>
<evidence type="ECO:0000313" key="1">
    <source>
        <dbReference type="EMBL" id="KKL56784.1"/>
    </source>
</evidence>
<name>A0A0F9D5D8_9ZZZZ</name>